<accession>A0A7F5R8X5</accession>
<dbReference type="GO" id="GO:0000492">
    <property type="term" value="P:box C/D snoRNP assembly"/>
    <property type="evidence" value="ECO:0007669"/>
    <property type="project" value="TreeGrafter"/>
</dbReference>
<dbReference type="FunCoup" id="A0A7F5R8X5">
    <property type="interactions" value="556"/>
</dbReference>
<dbReference type="GO" id="GO:0008270">
    <property type="term" value="F:zinc ion binding"/>
    <property type="evidence" value="ECO:0007669"/>
    <property type="project" value="UniProtKB-UniRule"/>
</dbReference>
<keyword evidence="1" id="KW-0597">Phosphoprotein</keyword>
<organism evidence="9 10">
    <name type="scientific">Agrilus planipennis</name>
    <name type="common">Emerald ash borer</name>
    <name type="synonym">Agrilus marcopoli</name>
    <dbReference type="NCBI Taxonomy" id="224129"/>
    <lineage>
        <taxon>Eukaryota</taxon>
        <taxon>Metazoa</taxon>
        <taxon>Ecdysozoa</taxon>
        <taxon>Arthropoda</taxon>
        <taxon>Hexapoda</taxon>
        <taxon>Insecta</taxon>
        <taxon>Pterygota</taxon>
        <taxon>Neoptera</taxon>
        <taxon>Endopterygota</taxon>
        <taxon>Coleoptera</taxon>
        <taxon>Polyphaga</taxon>
        <taxon>Elateriformia</taxon>
        <taxon>Buprestoidea</taxon>
        <taxon>Buprestidae</taxon>
        <taxon>Agrilinae</taxon>
        <taxon>Agrilus</taxon>
    </lineage>
</organism>
<evidence type="ECO:0000256" key="6">
    <source>
        <dbReference type="ARBA" id="ARBA00049654"/>
    </source>
</evidence>
<evidence type="ECO:0000256" key="1">
    <source>
        <dbReference type="ARBA" id="ARBA00022553"/>
    </source>
</evidence>
<dbReference type="PROSITE" id="PS51083">
    <property type="entry name" value="ZF_HIT"/>
    <property type="match status" value="1"/>
</dbReference>
<proteinExistence type="inferred from homology"/>
<keyword evidence="3 7" id="KW-0863">Zinc-finger</keyword>
<dbReference type="Proteomes" id="UP000192223">
    <property type="component" value="Unplaced"/>
</dbReference>
<dbReference type="Gene3D" id="3.30.60.190">
    <property type="match status" value="1"/>
</dbReference>
<dbReference type="InterPro" id="IPR057721">
    <property type="entry name" value="BCD1_alpha/beta"/>
</dbReference>
<gene>
    <name evidence="10" type="primary">LOC108732846</name>
</gene>
<dbReference type="InterPro" id="IPR007529">
    <property type="entry name" value="Znf_HIT"/>
</dbReference>
<dbReference type="InParanoid" id="A0A7F5R8X5"/>
<dbReference type="GO" id="GO:0070761">
    <property type="term" value="C:pre-snoRNP complex"/>
    <property type="evidence" value="ECO:0007669"/>
    <property type="project" value="TreeGrafter"/>
</dbReference>
<evidence type="ECO:0000259" key="8">
    <source>
        <dbReference type="PROSITE" id="PS51083"/>
    </source>
</evidence>
<dbReference type="Pfam" id="PF04438">
    <property type="entry name" value="zf-HIT"/>
    <property type="match status" value="1"/>
</dbReference>
<protein>
    <submittedName>
        <fullName evidence="10">Box C/D snoRNA protein 1</fullName>
    </submittedName>
</protein>
<dbReference type="SUPFAM" id="SSF144232">
    <property type="entry name" value="HIT/MYND zinc finger-like"/>
    <property type="match status" value="1"/>
</dbReference>
<dbReference type="KEGG" id="apln:108732846"/>
<reference evidence="10" key="1">
    <citation type="submission" date="2025-08" db="UniProtKB">
        <authorList>
            <consortium name="RefSeq"/>
        </authorList>
    </citation>
    <scope>IDENTIFICATION</scope>
    <source>
        <tissue evidence="10">Entire body</tissue>
    </source>
</reference>
<comment type="similarity">
    <text evidence="6">Belongs to the BCD1 family.</text>
</comment>
<feature type="domain" description="HIT-type" evidence="8">
    <location>
        <begin position="22"/>
        <end position="56"/>
    </location>
</feature>
<evidence type="ECO:0000256" key="7">
    <source>
        <dbReference type="PROSITE-ProRule" id="PRU00453"/>
    </source>
</evidence>
<evidence type="ECO:0000256" key="2">
    <source>
        <dbReference type="ARBA" id="ARBA00022723"/>
    </source>
</evidence>
<sequence length="314" mass="36733">MEVEQPAINTLLSDYTSRLGQCEVCSVTAAKYTCPRCELKTCCLKCSSIHKKELNCNGERDKTKYIPMDKFTSLDLSNDICMLEEISRTVEKLKKDAYKKFPKNSLLPYHLHRLQKAADRRKTVIKFLPPTFKRHINNSTYLQFKTNTLFWHIDWIFTNAENFCLTDRRVPESLKLSKIINKYFQLQEGSTLQTKLQFYQSAGIAGIKLLLKAEEKKRKQFYELDPHISLKDNLKNRLIIEYPVIHVVLNDHISCYEVIDSDLEEDEDLTDGNKVIQRIIEHSEKEENLLYKEFKNLLFLNENSDSEMSVEDGT</sequence>
<dbReference type="PANTHER" id="PTHR13483">
    <property type="entry name" value="BOX C_D SNORNA PROTEIN 1-RELATED"/>
    <property type="match status" value="1"/>
</dbReference>
<keyword evidence="9" id="KW-1185">Reference proteome</keyword>
<dbReference type="GO" id="GO:0005634">
    <property type="term" value="C:nucleus"/>
    <property type="evidence" value="ECO:0007669"/>
    <property type="project" value="TreeGrafter"/>
</dbReference>
<dbReference type="AlphaFoldDB" id="A0A7F5R8X5"/>
<evidence type="ECO:0000256" key="3">
    <source>
        <dbReference type="ARBA" id="ARBA00022771"/>
    </source>
</evidence>
<comment type="function">
    <text evidence="5">Required for box C/D snoRNAs accumulation involved in snoRNA processing, snoRNA transport to the nucleolus and ribosome biogenesis.</text>
</comment>
<name>A0A7F5R8X5_AGRPL</name>
<keyword evidence="2" id="KW-0479">Metal-binding</keyword>
<dbReference type="PANTHER" id="PTHR13483:SF3">
    <property type="entry name" value="BOX C_D SNORNA PROTEIN 1"/>
    <property type="match status" value="1"/>
</dbReference>
<dbReference type="GO" id="GO:0000463">
    <property type="term" value="P:maturation of LSU-rRNA from tricistronic rRNA transcript (SSU-rRNA, 5.8S rRNA, LSU-rRNA)"/>
    <property type="evidence" value="ECO:0007669"/>
    <property type="project" value="TreeGrafter"/>
</dbReference>
<dbReference type="GeneID" id="108732846"/>
<dbReference type="Pfam" id="PF25790">
    <property type="entry name" value="BCD1"/>
    <property type="match status" value="1"/>
</dbReference>
<dbReference type="OrthoDB" id="272357at2759"/>
<dbReference type="GO" id="GO:0048254">
    <property type="term" value="P:snoRNA localization"/>
    <property type="evidence" value="ECO:0007669"/>
    <property type="project" value="TreeGrafter"/>
</dbReference>
<keyword evidence="4" id="KW-0862">Zinc</keyword>
<evidence type="ECO:0000313" key="10">
    <source>
        <dbReference type="RefSeq" id="XP_025832414.1"/>
    </source>
</evidence>
<dbReference type="InterPro" id="IPR051639">
    <property type="entry name" value="BCD1"/>
</dbReference>
<dbReference type="CDD" id="cd23023">
    <property type="entry name" value="zf-HIT_BCD1"/>
    <property type="match status" value="1"/>
</dbReference>
<dbReference type="RefSeq" id="XP_025832414.1">
    <property type="nucleotide sequence ID" value="XM_025976629.1"/>
</dbReference>
<evidence type="ECO:0000256" key="5">
    <source>
        <dbReference type="ARBA" id="ARBA00049598"/>
    </source>
</evidence>
<evidence type="ECO:0000313" key="9">
    <source>
        <dbReference type="Proteomes" id="UP000192223"/>
    </source>
</evidence>
<evidence type="ECO:0000256" key="4">
    <source>
        <dbReference type="ARBA" id="ARBA00022833"/>
    </source>
</evidence>